<evidence type="ECO:0000256" key="4">
    <source>
        <dbReference type="ARBA" id="ARBA00022898"/>
    </source>
</evidence>
<organism evidence="6 7">
    <name type="scientific">Vibrio albus</name>
    <dbReference type="NCBI Taxonomy" id="2200953"/>
    <lineage>
        <taxon>Bacteria</taxon>
        <taxon>Pseudomonadati</taxon>
        <taxon>Pseudomonadota</taxon>
        <taxon>Gammaproteobacteria</taxon>
        <taxon>Vibrionales</taxon>
        <taxon>Vibrionaceae</taxon>
        <taxon>Vibrio</taxon>
    </lineage>
</organism>
<comment type="caution">
    <text evidence="6">The sequence shown here is derived from an EMBL/GenBank/DDBJ whole genome shotgun (WGS) entry which is preliminary data.</text>
</comment>
<dbReference type="Gene3D" id="3.40.640.10">
    <property type="entry name" value="Type I PLP-dependent aspartate aminotransferase-like (Major domain)"/>
    <property type="match status" value="1"/>
</dbReference>
<dbReference type="GO" id="GO:0042802">
    <property type="term" value="F:identical protein binding"/>
    <property type="evidence" value="ECO:0007669"/>
    <property type="project" value="TreeGrafter"/>
</dbReference>
<dbReference type="InterPro" id="IPR015422">
    <property type="entry name" value="PyrdxlP-dep_Trfase_small"/>
</dbReference>
<evidence type="ECO:0000256" key="2">
    <source>
        <dbReference type="ARBA" id="ARBA00022576"/>
    </source>
</evidence>
<evidence type="ECO:0008006" key="8">
    <source>
        <dbReference type="Google" id="ProtNLM"/>
    </source>
</evidence>
<reference evidence="6 7" key="1">
    <citation type="submission" date="2018-05" db="EMBL/GenBank/DDBJ databases">
        <title>Vibrio limimaris sp. nov., isolated from marine sediment.</title>
        <authorList>
            <person name="Li C.-M."/>
        </authorList>
    </citation>
    <scope>NUCLEOTIDE SEQUENCE [LARGE SCALE GENOMIC DNA]</scope>
    <source>
        <strain evidence="6 7">E4404</strain>
    </source>
</reference>
<comment type="similarity">
    <text evidence="5">Belongs to the class-III pyridoxal-phosphate-dependent aminotransferase family.</text>
</comment>
<dbReference type="InterPro" id="IPR005814">
    <property type="entry name" value="Aminotrans_3"/>
</dbReference>
<dbReference type="PANTHER" id="PTHR11986:SF79">
    <property type="entry name" value="ACETYLORNITHINE AMINOTRANSFERASE, MITOCHONDRIAL"/>
    <property type="match status" value="1"/>
</dbReference>
<dbReference type="AlphaFoldDB" id="A0A2U3B787"/>
<accession>A0A2U3B787</accession>
<comment type="cofactor">
    <cofactor evidence="1">
        <name>pyridoxal 5'-phosphate</name>
        <dbReference type="ChEBI" id="CHEBI:597326"/>
    </cofactor>
</comment>
<dbReference type="OrthoDB" id="9801052at2"/>
<keyword evidence="4 5" id="KW-0663">Pyridoxal phosphate</keyword>
<name>A0A2U3B787_9VIBR</name>
<evidence type="ECO:0000313" key="6">
    <source>
        <dbReference type="EMBL" id="PWI32585.1"/>
    </source>
</evidence>
<protein>
    <recommendedName>
        <fullName evidence="8">Aspartate aminotransferase family protein</fullName>
    </recommendedName>
</protein>
<evidence type="ECO:0000256" key="5">
    <source>
        <dbReference type="RuleBase" id="RU003560"/>
    </source>
</evidence>
<dbReference type="PANTHER" id="PTHR11986">
    <property type="entry name" value="AMINOTRANSFERASE CLASS III"/>
    <property type="match status" value="1"/>
</dbReference>
<proteinExistence type="inferred from homology"/>
<dbReference type="InterPro" id="IPR049704">
    <property type="entry name" value="Aminotrans_3_PPA_site"/>
</dbReference>
<evidence type="ECO:0000313" key="7">
    <source>
        <dbReference type="Proteomes" id="UP000245362"/>
    </source>
</evidence>
<evidence type="ECO:0000256" key="1">
    <source>
        <dbReference type="ARBA" id="ARBA00001933"/>
    </source>
</evidence>
<evidence type="ECO:0000256" key="3">
    <source>
        <dbReference type="ARBA" id="ARBA00022679"/>
    </source>
</evidence>
<gene>
    <name evidence="6" type="ORF">DI392_14280</name>
</gene>
<dbReference type="InterPro" id="IPR015421">
    <property type="entry name" value="PyrdxlP-dep_Trfase_major"/>
</dbReference>
<dbReference type="Gene3D" id="3.90.1150.10">
    <property type="entry name" value="Aspartate Aminotransferase, domain 1"/>
    <property type="match status" value="1"/>
</dbReference>
<dbReference type="InterPro" id="IPR050103">
    <property type="entry name" value="Class-III_PLP-dep_AT"/>
</dbReference>
<sequence>MANKLKEEKKVPILPGPKSIKDIIRTEKYIGRSNYVGLYGIAIASGDKNYIQDVDGYWYLDCLTGASCNILGYHTGIEEIYTSQARVMQHSCFPYAPNEAALELAKMLIEHSPGHYRKKVLFGLSGSDSVEAAIQAMRKYTKRFGVVSFKYDYHGSTGLSQPASGFGLDKGIFPHSKYFRHFNFPVTLQQEEKTLEKIEKAFQTGTVGGVLVEPIQGDAGIVVPEQGFLYSLYQLAAQYDCLFMVDEVQSGMGRTGKLWAIEHYGIEPDLLIAAKGLSAGYAPISALVGRQEVIDTLDPAQHLFTYSGHPPSCKVATFVLDRILKDNILNSVVKRGENLKSKIKDIQSKYPDIIKDVRGVGLMLGIELNIKNNPTLTQTFCYLCLQRGVFFGYFGPHNNVVRIEPPLTLTEEEVTTVTDVIYQVLDIIAQNKVSGEVTEAVKKYCLGIGMTENK</sequence>
<dbReference type="CDD" id="cd00610">
    <property type="entry name" value="OAT_like"/>
    <property type="match status" value="1"/>
</dbReference>
<keyword evidence="2" id="KW-0032">Aminotransferase</keyword>
<dbReference type="GO" id="GO:0008483">
    <property type="term" value="F:transaminase activity"/>
    <property type="evidence" value="ECO:0007669"/>
    <property type="project" value="UniProtKB-KW"/>
</dbReference>
<dbReference type="Proteomes" id="UP000245362">
    <property type="component" value="Unassembled WGS sequence"/>
</dbReference>
<keyword evidence="3" id="KW-0808">Transferase</keyword>
<dbReference type="RefSeq" id="WP_109320371.1">
    <property type="nucleotide sequence ID" value="NZ_QFWT01000008.1"/>
</dbReference>
<dbReference type="InterPro" id="IPR015424">
    <property type="entry name" value="PyrdxlP-dep_Trfase"/>
</dbReference>
<dbReference type="EMBL" id="QFWT01000008">
    <property type="protein sequence ID" value="PWI32585.1"/>
    <property type="molecule type" value="Genomic_DNA"/>
</dbReference>
<dbReference type="GO" id="GO:0030170">
    <property type="term" value="F:pyridoxal phosphate binding"/>
    <property type="evidence" value="ECO:0007669"/>
    <property type="project" value="InterPro"/>
</dbReference>
<dbReference type="PROSITE" id="PS00600">
    <property type="entry name" value="AA_TRANSFER_CLASS_3"/>
    <property type="match status" value="1"/>
</dbReference>
<dbReference type="SUPFAM" id="SSF53383">
    <property type="entry name" value="PLP-dependent transferases"/>
    <property type="match status" value="1"/>
</dbReference>
<dbReference type="PIRSF" id="PIRSF000521">
    <property type="entry name" value="Transaminase_4ab_Lys_Orn"/>
    <property type="match status" value="1"/>
</dbReference>
<dbReference type="Pfam" id="PF00202">
    <property type="entry name" value="Aminotran_3"/>
    <property type="match status" value="1"/>
</dbReference>
<keyword evidence="7" id="KW-1185">Reference proteome</keyword>